<sequence>MLGKKQKQKQVPHPKQQVQLPVRPEPERLTCPRCESTDTKFCYFNNYHYTQPRHFCKTCKRYWTRGGNLRNIPVGGTPKKASKRPAAAASSGKRQAPAAPPEAGDAGGGGGIGVAAAMRVPPPPPPERMFGSAGGSLASVVAGAVGFGGGRQMGDWGAGPSGDVPVEFLEVGYEDDGVWFDGGGWPDLSMYPPGSNYM</sequence>
<feature type="compositionally biased region" description="Low complexity" evidence="10">
    <location>
        <begin position="13"/>
        <end position="22"/>
    </location>
</feature>
<evidence type="ECO:0000256" key="4">
    <source>
        <dbReference type="ARBA" id="ARBA00023015"/>
    </source>
</evidence>
<dbReference type="GO" id="GO:0008270">
    <property type="term" value="F:zinc ion binding"/>
    <property type="evidence" value="ECO:0007669"/>
    <property type="project" value="UniProtKB-KW"/>
</dbReference>
<evidence type="ECO:0000256" key="2">
    <source>
        <dbReference type="ARBA" id="ARBA00022771"/>
    </source>
</evidence>
<keyword evidence="4 9" id="KW-0805">Transcription regulation</keyword>
<reference evidence="13" key="1">
    <citation type="journal article" date="2019" name="Curr. Biol.">
        <title>Genome Sequence of Striga asiatica Provides Insight into the Evolution of Plant Parasitism.</title>
        <authorList>
            <person name="Yoshida S."/>
            <person name="Kim S."/>
            <person name="Wafula E.K."/>
            <person name="Tanskanen J."/>
            <person name="Kim Y.M."/>
            <person name="Honaas L."/>
            <person name="Yang Z."/>
            <person name="Spallek T."/>
            <person name="Conn C.E."/>
            <person name="Ichihashi Y."/>
            <person name="Cheong K."/>
            <person name="Cui S."/>
            <person name="Der J.P."/>
            <person name="Gundlach H."/>
            <person name="Jiao Y."/>
            <person name="Hori C."/>
            <person name="Ishida J.K."/>
            <person name="Kasahara H."/>
            <person name="Kiba T."/>
            <person name="Kim M.S."/>
            <person name="Koo N."/>
            <person name="Laohavisit A."/>
            <person name="Lee Y.H."/>
            <person name="Lumba S."/>
            <person name="McCourt P."/>
            <person name="Mortimer J.C."/>
            <person name="Mutuku J.M."/>
            <person name="Nomura T."/>
            <person name="Sasaki-Sekimoto Y."/>
            <person name="Seto Y."/>
            <person name="Wang Y."/>
            <person name="Wakatake T."/>
            <person name="Sakakibara H."/>
            <person name="Demura T."/>
            <person name="Yamaguchi S."/>
            <person name="Yoneyama K."/>
            <person name="Manabe R.I."/>
            <person name="Nelson D.C."/>
            <person name="Schulman A.H."/>
            <person name="Timko M.P."/>
            <person name="dePamphilis C.W."/>
            <person name="Choi D."/>
            <person name="Shirasu K."/>
        </authorList>
    </citation>
    <scope>NUCLEOTIDE SEQUENCE [LARGE SCALE GENOMIC DNA]</scope>
    <source>
        <strain evidence="13">cv. UVA1</strain>
    </source>
</reference>
<evidence type="ECO:0000256" key="7">
    <source>
        <dbReference type="ARBA" id="ARBA00023242"/>
    </source>
</evidence>
<keyword evidence="6 9" id="KW-0804">Transcription</keyword>
<evidence type="ECO:0000313" key="13">
    <source>
        <dbReference type="Proteomes" id="UP000325081"/>
    </source>
</evidence>
<keyword evidence="7 8" id="KW-0539">Nucleus</keyword>
<feature type="compositionally biased region" description="Low complexity" evidence="10">
    <location>
        <begin position="84"/>
        <end position="104"/>
    </location>
</feature>
<dbReference type="AlphaFoldDB" id="A0A5A7QNY9"/>
<feature type="region of interest" description="Disordered" evidence="10">
    <location>
        <begin position="67"/>
        <end position="115"/>
    </location>
</feature>
<dbReference type="EMBL" id="BKCP01007737">
    <property type="protein sequence ID" value="GER46954.1"/>
    <property type="molecule type" value="Genomic_DNA"/>
</dbReference>
<name>A0A5A7QNY9_STRAF</name>
<dbReference type="OrthoDB" id="1927254at2759"/>
<feature type="domain" description="Dof-type" evidence="11">
    <location>
        <begin position="29"/>
        <end position="83"/>
    </location>
</feature>
<evidence type="ECO:0000256" key="3">
    <source>
        <dbReference type="ARBA" id="ARBA00022833"/>
    </source>
</evidence>
<keyword evidence="1 9" id="KW-0479">Metal-binding</keyword>
<dbReference type="PANTHER" id="PTHR31992:SF62">
    <property type="entry name" value="DOF ZINC FINGER PROTEIN DOF3.1"/>
    <property type="match status" value="1"/>
</dbReference>
<dbReference type="InterPro" id="IPR045174">
    <property type="entry name" value="Dof"/>
</dbReference>
<dbReference type="Proteomes" id="UP000325081">
    <property type="component" value="Unassembled WGS sequence"/>
</dbReference>
<dbReference type="PANTHER" id="PTHR31992">
    <property type="entry name" value="DOF ZINC FINGER PROTEIN DOF1.4-RELATED"/>
    <property type="match status" value="1"/>
</dbReference>
<evidence type="ECO:0000256" key="8">
    <source>
        <dbReference type="PROSITE-ProRule" id="PRU00071"/>
    </source>
</evidence>
<evidence type="ECO:0000256" key="10">
    <source>
        <dbReference type="SAM" id="MobiDB-lite"/>
    </source>
</evidence>
<evidence type="ECO:0000256" key="6">
    <source>
        <dbReference type="ARBA" id="ARBA00023163"/>
    </source>
</evidence>
<proteinExistence type="predicted"/>
<feature type="compositionally biased region" description="Basic residues" evidence="10">
    <location>
        <begin position="1"/>
        <end position="12"/>
    </location>
</feature>
<evidence type="ECO:0000313" key="12">
    <source>
        <dbReference type="EMBL" id="GER46954.1"/>
    </source>
</evidence>
<dbReference type="GO" id="GO:0005634">
    <property type="term" value="C:nucleus"/>
    <property type="evidence" value="ECO:0007669"/>
    <property type="project" value="UniProtKB-SubCell"/>
</dbReference>
<comment type="subcellular location">
    <subcellularLocation>
        <location evidence="8 9">Nucleus</location>
    </subcellularLocation>
</comment>
<feature type="region of interest" description="Disordered" evidence="10">
    <location>
        <begin position="1"/>
        <end position="24"/>
    </location>
</feature>
<protein>
    <recommendedName>
        <fullName evidence="9">Dof zinc finger protein</fullName>
    </recommendedName>
</protein>
<dbReference type="GO" id="GO:0003677">
    <property type="term" value="F:DNA binding"/>
    <property type="evidence" value="ECO:0007669"/>
    <property type="project" value="UniProtKB-UniRule"/>
</dbReference>
<evidence type="ECO:0000256" key="1">
    <source>
        <dbReference type="ARBA" id="ARBA00022723"/>
    </source>
</evidence>
<keyword evidence="5 8" id="KW-0238">DNA-binding</keyword>
<dbReference type="PROSITE" id="PS01361">
    <property type="entry name" value="ZF_DOF_1"/>
    <property type="match status" value="1"/>
</dbReference>
<evidence type="ECO:0000259" key="11">
    <source>
        <dbReference type="PROSITE" id="PS50884"/>
    </source>
</evidence>
<dbReference type="Pfam" id="PF02701">
    <property type="entry name" value="Zn_ribbon_Dof"/>
    <property type="match status" value="1"/>
</dbReference>
<comment type="caution">
    <text evidence="12">The sequence shown here is derived from an EMBL/GenBank/DDBJ whole genome shotgun (WGS) entry which is preliminary data.</text>
</comment>
<keyword evidence="2 8" id="KW-0863">Zinc-finger</keyword>
<organism evidence="12 13">
    <name type="scientific">Striga asiatica</name>
    <name type="common">Asiatic witchweed</name>
    <name type="synonym">Buchnera asiatica</name>
    <dbReference type="NCBI Taxonomy" id="4170"/>
    <lineage>
        <taxon>Eukaryota</taxon>
        <taxon>Viridiplantae</taxon>
        <taxon>Streptophyta</taxon>
        <taxon>Embryophyta</taxon>
        <taxon>Tracheophyta</taxon>
        <taxon>Spermatophyta</taxon>
        <taxon>Magnoliopsida</taxon>
        <taxon>eudicotyledons</taxon>
        <taxon>Gunneridae</taxon>
        <taxon>Pentapetalae</taxon>
        <taxon>asterids</taxon>
        <taxon>lamiids</taxon>
        <taxon>Lamiales</taxon>
        <taxon>Orobanchaceae</taxon>
        <taxon>Buchnereae</taxon>
        <taxon>Striga</taxon>
    </lineage>
</organism>
<accession>A0A5A7QNY9</accession>
<dbReference type="PROSITE" id="PS50884">
    <property type="entry name" value="ZF_DOF_2"/>
    <property type="match status" value="1"/>
</dbReference>
<keyword evidence="3 9" id="KW-0862">Zinc</keyword>
<gene>
    <name evidence="12" type="ORF">STAS_24017</name>
</gene>
<evidence type="ECO:0000256" key="5">
    <source>
        <dbReference type="ARBA" id="ARBA00023125"/>
    </source>
</evidence>
<dbReference type="InterPro" id="IPR003851">
    <property type="entry name" value="Znf_Dof"/>
</dbReference>
<comment type="function">
    <text evidence="9">Transcription factor that binds specifically to a 5'-AA[AG]G-3' consensus core sequence.</text>
</comment>
<dbReference type="GO" id="GO:0003700">
    <property type="term" value="F:DNA-binding transcription factor activity"/>
    <property type="evidence" value="ECO:0007669"/>
    <property type="project" value="UniProtKB-UniRule"/>
</dbReference>
<keyword evidence="13" id="KW-1185">Reference proteome</keyword>
<evidence type="ECO:0000256" key="9">
    <source>
        <dbReference type="RuleBase" id="RU369094"/>
    </source>
</evidence>